<dbReference type="AlphaFoldDB" id="A0A2G9UV02"/>
<evidence type="ECO:0008006" key="9">
    <source>
        <dbReference type="Google" id="ProtNLM"/>
    </source>
</evidence>
<dbReference type="GO" id="GO:0005737">
    <property type="term" value="C:cytoplasm"/>
    <property type="evidence" value="ECO:0007669"/>
    <property type="project" value="TreeGrafter"/>
</dbReference>
<evidence type="ECO:0000256" key="3">
    <source>
        <dbReference type="ARBA" id="ARBA00023004"/>
    </source>
</evidence>
<evidence type="ECO:0000313" key="7">
    <source>
        <dbReference type="EMBL" id="PIO74085.1"/>
    </source>
</evidence>
<keyword evidence="4 6" id="KW-0503">Monooxygenase</keyword>
<dbReference type="PRINTS" id="PR00385">
    <property type="entry name" value="P450"/>
</dbReference>
<proteinExistence type="inferred from homology"/>
<evidence type="ECO:0000313" key="8">
    <source>
        <dbReference type="Proteomes" id="UP000230423"/>
    </source>
</evidence>
<dbReference type="GO" id="GO:0016712">
    <property type="term" value="F:oxidoreductase activity, acting on paired donors, with incorporation or reduction of molecular oxygen, reduced flavin or flavoprotein as one donor, and incorporation of one atom of oxygen"/>
    <property type="evidence" value="ECO:0007669"/>
    <property type="project" value="TreeGrafter"/>
</dbReference>
<comment type="cofactor">
    <cofactor evidence="5">
        <name>heme</name>
        <dbReference type="ChEBI" id="CHEBI:30413"/>
    </cofactor>
</comment>
<comment type="similarity">
    <text evidence="1 6">Belongs to the cytochrome P450 family.</text>
</comment>
<keyword evidence="3 5" id="KW-0408">Iron</keyword>
<dbReference type="InterPro" id="IPR050182">
    <property type="entry name" value="Cytochrome_P450_fam2"/>
</dbReference>
<dbReference type="PROSITE" id="PS00086">
    <property type="entry name" value="CYTOCHROME_P450"/>
    <property type="match status" value="1"/>
</dbReference>
<organism evidence="7 8">
    <name type="scientific">Teladorsagia circumcincta</name>
    <name type="common">Brown stomach worm</name>
    <name type="synonym">Ostertagia circumcincta</name>
    <dbReference type="NCBI Taxonomy" id="45464"/>
    <lineage>
        <taxon>Eukaryota</taxon>
        <taxon>Metazoa</taxon>
        <taxon>Ecdysozoa</taxon>
        <taxon>Nematoda</taxon>
        <taxon>Chromadorea</taxon>
        <taxon>Rhabditida</taxon>
        <taxon>Rhabditina</taxon>
        <taxon>Rhabditomorpha</taxon>
        <taxon>Strongyloidea</taxon>
        <taxon>Trichostrongylidae</taxon>
        <taxon>Teladorsagia</taxon>
    </lineage>
</organism>
<sequence>MAIVPFLYPTKTTHTPYLNWTVLETQRLASILNLNLWRRTNEGRKVGGYFVPKGTAIAAELSLIMSEEKYFKDSIKFDPGRYEEGGKELEQRIVPFGIGKRSCIGETLAKAEIYLILANMISRYNIREDPEVPIDLKTTTPIGMMHRPKNFNIILELLKY</sequence>
<dbReference type="GO" id="GO:0006805">
    <property type="term" value="P:xenobiotic metabolic process"/>
    <property type="evidence" value="ECO:0007669"/>
    <property type="project" value="TreeGrafter"/>
</dbReference>
<reference evidence="7 8" key="1">
    <citation type="submission" date="2015-09" db="EMBL/GenBank/DDBJ databases">
        <title>Draft genome of the parasitic nematode Teladorsagia circumcincta isolate WARC Sus (inbred).</title>
        <authorList>
            <person name="Mitreva M."/>
        </authorList>
    </citation>
    <scope>NUCLEOTIDE SEQUENCE [LARGE SCALE GENOMIC DNA]</scope>
    <source>
        <strain evidence="7 8">S</strain>
    </source>
</reference>
<dbReference type="Proteomes" id="UP000230423">
    <property type="component" value="Unassembled WGS sequence"/>
</dbReference>
<accession>A0A2G9UV02</accession>
<dbReference type="PANTHER" id="PTHR24300">
    <property type="entry name" value="CYTOCHROME P450 508A4-RELATED"/>
    <property type="match status" value="1"/>
</dbReference>
<gene>
    <name evidence="7" type="ORF">TELCIR_03911</name>
</gene>
<evidence type="ECO:0000256" key="2">
    <source>
        <dbReference type="ARBA" id="ARBA00022723"/>
    </source>
</evidence>
<protein>
    <recommendedName>
        <fullName evidence="9">Unspecific monooxygenase</fullName>
    </recommendedName>
</protein>
<dbReference type="Gene3D" id="1.10.630.10">
    <property type="entry name" value="Cytochrome P450"/>
    <property type="match status" value="1"/>
</dbReference>
<keyword evidence="5 6" id="KW-0349">Heme</keyword>
<evidence type="ECO:0000256" key="5">
    <source>
        <dbReference type="PIRSR" id="PIRSR602401-1"/>
    </source>
</evidence>
<dbReference type="GO" id="GO:0006082">
    <property type="term" value="P:organic acid metabolic process"/>
    <property type="evidence" value="ECO:0007669"/>
    <property type="project" value="TreeGrafter"/>
</dbReference>
<dbReference type="GO" id="GO:0005506">
    <property type="term" value="F:iron ion binding"/>
    <property type="evidence" value="ECO:0007669"/>
    <property type="project" value="InterPro"/>
</dbReference>
<dbReference type="PRINTS" id="PR00463">
    <property type="entry name" value="EP450I"/>
</dbReference>
<dbReference type="PANTHER" id="PTHR24300:SF375">
    <property type="entry name" value="CYTOCHROME P450 FAMILY"/>
    <property type="match status" value="1"/>
</dbReference>
<dbReference type="EMBL" id="KZ345335">
    <property type="protein sequence ID" value="PIO74085.1"/>
    <property type="molecule type" value="Genomic_DNA"/>
</dbReference>
<dbReference type="Pfam" id="PF00067">
    <property type="entry name" value="p450"/>
    <property type="match status" value="1"/>
</dbReference>
<keyword evidence="2 5" id="KW-0479">Metal-binding</keyword>
<dbReference type="GO" id="GO:0020037">
    <property type="term" value="F:heme binding"/>
    <property type="evidence" value="ECO:0007669"/>
    <property type="project" value="InterPro"/>
</dbReference>
<feature type="binding site" description="axial binding residue" evidence="5">
    <location>
        <position position="103"/>
    </location>
    <ligand>
        <name>heme</name>
        <dbReference type="ChEBI" id="CHEBI:30413"/>
    </ligand>
    <ligandPart>
        <name>Fe</name>
        <dbReference type="ChEBI" id="CHEBI:18248"/>
    </ligandPart>
</feature>
<keyword evidence="6" id="KW-0560">Oxidoreductase</keyword>
<evidence type="ECO:0000256" key="1">
    <source>
        <dbReference type="ARBA" id="ARBA00010617"/>
    </source>
</evidence>
<dbReference type="SUPFAM" id="SSF48264">
    <property type="entry name" value="Cytochrome P450"/>
    <property type="match status" value="1"/>
</dbReference>
<dbReference type="InterPro" id="IPR017972">
    <property type="entry name" value="Cyt_P450_CS"/>
</dbReference>
<evidence type="ECO:0000256" key="4">
    <source>
        <dbReference type="ARBA" id="ARBA00023033"/>
    </source>
</evidence>
<dbReference type="InterPro" id="IPR002401">
    <property type="entry name" value="Cyt_P450_E_grp-I"/>
</dbReference>
<keyword evidence="8" id="KW-1185">Reference proteome</keyword>
<dbReference type="InterPro" id="IPR036396">
    <property type="entry name" value="Cyt_P450_sf"/>
</dbReference>
<dbReference type="OrthoDB" id="2789670at2759"/>
<dbReference type="InterPro" id="IPR001128">
    <property type="entry name" value="Cyt_P450"/>
</dbReference>
<name>A0A2G9UV02_TELCI</name>
<evidence type="ECO:0000256" key="6">
    <source>
        <dbReference type="RuleBase" id="RU000461"/>
    </source>
</evidence>